<evidence type="ECO:0000313" key="2">
    <source>
        <dbReference type="EMBL" id="ELY78781.1"/>
    </source>
</evidence>
<organism evidence="2 3">
    <name type="scientific">Natrinema pallidum DSM 3751</name>
    <dbReference type="NCBI Taxonomy" id="1227495"/>
    <lineage>
        <taxon>Archaea</taxon>
        <taxon>Methanobacteriati</taxon>
        <taxon>Methanobacteriota</taxon>
        <taxon>Stenosarchaea group</taxon>
        <taxon>Halobacteria</taxon>
        <taxon>Halobacteriales</taxon>
        <taxon>Natrialbaceae</taxon>
        <taxon>Natrinema</taxon>
    </lineage>
</organism>
<dbReference type="PATRIC" id="fig|1227495.3.peg.1497"/>
<keyword evidence="1" id="KW-1133">Transmembrane helix</keyword>
<proteinExistence type="predicted"/>
<dbReference type="Proteomes" id="UP000011618">
    <property type="component" value="Unassembled WGS sequence"/>
</dbReference>
<dbReference type="eggNOG" id="arCOG01906">
    <property type="taxonomic scope" value="Archaea"/>
</dbReference>
<sequence length="66" mass="6686">MVPEMPLLVLEAVLSLVGLSVGLTGLSVTLPLRTLGLAIFVSLSYRNATRSSGSEFGSAAPAPADA</sequence>
<keyword evidence="1" id="KW-0812">Transmembrane</keyword>
<feature type="transmembrane region" description="Helical" evidence="1">
    <location>
        <begin position="12"/>
        <end position="41"/>
    </location>
</feature>
<gene>
    <name evidence="2" type="ORF">C487_07457</name>
</gene>
<evidence type="ECO:0000256" key="1">
    <source>
        <dbReference type="SAM" id="Phobius"/>
    </source>
</evidence>
<accession>L9YYQ9</accession>
<reference evidence="2 3" key="1">
    <citation type="journal article" date="2014" name="PLoS Genet.">
        <title>Phylogenetically driven sequencing of extremely halophilic archaea reveals strategies for static and dynamic osmo-response.</title>
        <authorList>
            <person name="Becker E.A."/>
            <person name="Seitzer P.M."/>
            <person name="Tritt A."/>
            <person name="Larsen D."/>
            <person name="Krusor M."/>
            <person name="Yao A.I."/>
            <person name="Wu D."/>
            <person name="Madern D."/>
            <person name="Eisen J.A."/>
            <person name="Darling A.E."/>
            <person name="Facciotti M.T."/>
        </authorList>
    </citation>
    <scope>NUCLEOTIDE SEQUENCE [LARGE SCALE GENOMIC DNA]</scope>
    <source>
        <strain evidence="2 3">DSM 3751</strain>
    </source>
</reference>
<keyword evidence="1" id="KW-0472">Membrane</keyword>
<comment type="caution">
    <text evidence="2">The sequence shown here is derived from an EMBL/GenBank/DDBJ whole genome shotgun (WGS) entry which is preliminary data.</text>
</comment>
<dbReference type="AlphaFoldDB" id="L9YYQ9"/>
<protein>
    <submittedName>
        <fullName evidence="2">TRAP transporter 4TM/12TM fusion protein</fullName>
    </submittedName>
</protein>
<name>L9YYQ9_9EURY</name>
<evidence type="ECO:0000313" key="3">
    <source>
        <dbReference type="Proteomes" id="UP000011618"/>
    </source>
</evidence>
<dbReference type="EMBL" id="AOII01000042">
    <property type="protein sequence ID" value="ELY78781.1"/>
    <property type="molecule type" value="Genomic_DNA"/>
</dbReference>